<proteinExistence type="inferred from homology"/>
<evidence type="ECO:0000313" key="3">
    <source>
        <dbReference type="EMBL" id="RLK07192.1"/>
    </source>
</evidence>
<evidence type="ECO:0000259" key="2">
    <source>
        <dbReference type="Pfam" id="PF04909"/>
    </source>
</evidence>
<dbReference type="PANTHER" id="PTHR43569:SF1">
    <property type="entry name" value="BLL3371 PROTEIN"/>
    <property type="match status" value="1"/>
</dbReference>
<gene>
    <name evidence="3" type="ORF">CLV75_2299</name>
</gene>
<dbReference type="EMBL" id="RCCT01000003">
    <property type="protein sequence ID" value="RLK07192.1"/>
    <property type="molecule type" value="Genomic_DNA"/>
</dbReference>
<feature type="domain" description="Amidohydrolase-related" evidence="2">
    <location>
        <begin position="5"/>
        <end position="291"/>
    </location>
</feature>
<protein>
    <submittedName>
        <fullName evidence="3">Putative TIM-barrel fold metal-dependent hydrolase</fullName>
    </submittedName>
</protein>
<dbReference type="RefSeq" id="WP_010442380.1">
    <property type="nucleotide sequence ID" value="NZ_AEYW01000014.1"/>
</dbReference>
<dbReference type="Proteomes" id="UP000271700">
    <property type="component" value="Unassembled WGS sequence"/>
</dbReference>
<dbReference type="InterPro" id="IPR032466">
    <property type="entry name" value="Metal_Hydrolase"/>
</dbReference>
<dbReference type="PANTHER" id="PTHR43569">
    <property type="entry name" value="AMIDOHYDROLASE"/>
    <property type="match status" value="1"/>
</dbReference>
<evidence type="ECO:0000313" key="4">
    <source>
        <dbReference type="Proteomes" id="UP000271700"/>
    </source>
</evidence>
<dbReference type="Gene3D" id="3.20.20.140">
    <property type="entry name" value="Metal-dependent hydrolases"/>
    <property type="match status" value="1"/>
</dbReference>
<comment type="similarity">
    <text evidence="1">Belongs to the metallo-dependent hydrolases superfamily.</text>
</comment>
<sequence>MTHWIDAHHHLWDLEAVYYPWLMARGVERFFGDPTPIQRNYQLSEFQSEAAPCGIGASIHIQVGAENGLDEARWVQSVADANSDWPMAQVVYCDLTSTELSAQLDTFQTLPTVRGVRQIVGRAPGEDAQTGTNALLDDPQFLIGLKEAGICNLSFDLQLVPELMKKTARVLALAPDIRVALCHAGSPHDRSPAGLKEWAQNLRALSNLPNVSCKLSGLGMFDHNWTLDSIRPIVDECLEQFGPKRVMFGSNFPVDKLYGDYATLAEVYRDLVPAESHSAVFSETAIRFYDLEVPWEADSILNR</sequence>
<keyword evidence="4" id="KW-1185">Reference proteome</keyword>
<evidence type="ECO:0000256" key="1">
    <source>
        <dbReference type="ARBA" id="ARBA00038310"/>
    </source>
</evidence>
<comment type="caution">
    <text evidence="3">The sequence shown here is derived from an EMBL/GenBank/DDBJ whole genome shotgun (WGS) entry which is preliminary data.</text>
</comment>
<organism evidence="3 4">
    <name type="scientific">Ruegeria conchae</name>
    <dbReference type="NCBI Taxonomy" id="981384"/>
    <lineage>
        <taxon>Bacteria</taxon>
        <taxon>Pseudomonadati</taxon>
        <taxon>Pseudomonadota</taxon>
        <taxon>Alphaproteobacteria</taxon>
        <taxon>Rhodobacterales</taxon>
        <taxon>Roseobacteraceae</taxon>
        <taxon>Ruegeria</taxon>
    </lineage>
</organism>
<dbReference type="InterPro" id="IPR052350">
    <property type="entry name" value="Metallo-dep_Lactonases"/>
</dbReference>
<dbReference type="Pfam" id="PF04909">
    <property type="entry name" value="Amidohydro_2"/>
    <property type="match status" value="1"/>
</dbReference>
<dbReference type="InterPro" id="IPR006680">
    <property type="entry name" value="Amidohydro-rel"/>
</dbReference>
<dbReference type="OrthoDB" id="9787654at2"/>
<dbReference type="GO" id="GO:0016787">
    <property type="term" value="F:hydrolase activity"/>
    <property type="evidence" value="ECO:0007669"/>
    <property type="project" value="UniProtKB-KW"/>
</dbReference>
<dbReference type="SUPFAM" id="SSF51556">
    <property type="entry name" value="Metallo-dependent hydrolases"/>
    <property type="match status" value="1"/>
</dbReference>
<accession>A0A497ZHC5</accession>
<name>A0A497ZHC5_9RHOB</name>
<keyword evidence="3" id="KW-0378">Hydrolase</keyword>
<reference evidence="3 4" key="1">
    <citation type="submission" date="2018-10" db="EMBL/GenBank/DDBJ databases">
        <title>Genomic Encyclopedia of Archaeal and Bacterial Type Strains, Phase II (KMG-II): from individual species to whole genera.</title>
        <authorList>
            <person name="Goeker M."/>
        </authorList>
    </citation>
    <scope>NUCLEOTIDE SEQUENCE [LARGE SCALE GENOMIC DNA]</scope>
    <source>
        <strain evidence="3 4">DSM 29317</strain>
    </source>
</reference>
<dbReference type="STRING" id="981384.GCA_000192475_01515"/>
<dbReference type="AlphaFoldDB" id="A0A497ZHC5"/>